<accession>A0ABW2GDH6</accession>
<feature type="transmembrane region" description="Helical" evidence="1">
    <location>
        <begin position="7"/>
        <end position="26"/>
    </location>
</feature>
<keyword evidence="1" id="KW-1133">Transmembrane helix</keyword>
<protein>
    <submittedName>
        <fullName evidence="2">Uncharacterized protein</fullName>
    </submittedName>
</protein>
<evidence type="ECO:0000256" key="1">
    <source>
        <dbReference type="SAM" id="Phobius"/>
    </source>
</evidence>
<evidence type="ECO:0000313" key="3">
    <source>
        <dbReference type="Proteomes" id="UP001596413"/>
    </source>
</evidence>
<dbReference type="EMBL" id="JBHSZO010000006">
    <property type="protein sequence ID" value="MFC7217608.1"/>
    <property type="molecule type" value="Genomic_DNA"/>
</dbReference>
<gene>
    <name evidence="2" type="ORF">ACFQLX_05375</name>
</gene>
<sequence>MMFFVTVMVGLLYGLIGVLTPALLALRVEETAIGAVSAALAVVVILPVTTHQLTDAWSRRAMDCVRACAGAADRGEREEAADRLAEYQALHAALAALEPPLDSRPRAPFVPAA</sequence>
<dbReference type="Proteomes" id="UP001596413">
    <property type="component" value="Unassembled WGS sequence"/>
</dbReference>
<keyword evidence="1" id="KW-0812">Transmembrane</keyword>
<dbReference type="RefSeq" id="WP_386412526.1">
    <property type="nucleotide sequence ID" value="NZ_JBHSZO010000006.1"/>
</dbReference>
<organism evidence="2 3">
    <name type="scientific">Streptomyces polyrhachis</name>
    <dbReference type="NCBI Taxonomy" id="1282885"/>
    <lineage>
        <taxon>Bacteria</taxon>
        <taxon>Bacillati</taxon>
        <taxon>Actinomycetota</taxon>
        <taxon>Actinomycetes</taxon>
        <taxon>Kitasatosporales</taxon>
        <taxon>Streptomycetaceae</taxon>
        <taxon>Streptomyces</taxon>
    </lineage>
</organism>
<feature type="transmembrane region" description="Helical" evidence="1">
    <location>
        <begin position="32"/>
        <end position="50"/>
    </location>
</feature>
<evidence type="ECO:0000313" key="2">
    <source>
        <dbReference type="EMBL" id="MFC7217608.1"/>
    </source>
</evidence>
<reference evidence="3" key="1">
    <citation type="journal article" date="2019" name="Int. J. Syst. Evol. Microbiol.">
        <title>The Global Catalogue of Microorganisms (GCM) 10K type strain sequencing project: providing services to taxonomists for standard genome sequencing and annotation.</title>
        <authorList>
            <consortium name="The Broad Institute Genomics Platform"/>
            <consortium name="The Broad Institute Genome Sequencing Center for Infectious Disease"/>
            <person name="Wu L."/>
            <person name="Ma J."/>
        </authorList>
    </citation>
    <scope>NUCLEOTIDE SEQUENCE [LARGE SCALE GENOMIC DNA]</scope>
    <source>
        <strain evidence="3">CGMCC 1.13681</strain>
    </source>
</reference>
<keyword evidence="1" id="KW-0472">Membrane</keyword>
<keyword evidence="3" id="KW-1185">Reference proteome</keyword>
<name>A0ABW2GDH6_9ACTN</name>
<comment type="caution">
    <text evidence="2">The sequence shown here is derived from an EMBL/GenBank/DDBJ whole genome shotgun (WGS) entry which is preliminary data.</text>
</comment>
<proteinExistence type="predicted"/>